<keyword evidence="1" id="KW-1133">Transmembrane helix</keyword>
<keyword evidence="1" id="KW-0812">Transmembrane</keyword>
<accession>A0ABT2ZE50</accession>
<protein>
    <submittedName>
        <fullName evidence="2">Uncharacterized protein</fullName>
    </submittedName>
</protein>
<dbReference type="EMBL" id="JAOWKY010000003">
    <property type="protein sequence ID" value="MCV2869399.1"/>
    <property type="molecule type" value="Genomic_DNA"/>
</dbReference>
<proteinExistence type="predicted"/>
<evidence type="ECO:0000256" key="1">
    <source>
        <dbReference type="SAM" id="Phobius"/>
    </source>
</evidence>
<keyword evidence="3" id="KW-1185">Reference proteome</keyword>
<dbReference type="Proteomes" id="UP001652542">
    <property type="component" value="Unassembled WGS sequence"/>
</dbReference>
<evidence type="ECO:0000313" key="2">
    <source>
        <dbReference type="EMBL" id="MCV2869399.1"/>
    </source>
</evidence>
<name>A0ABT2ZE50_9RHOB</name>
<sequence length="198" mass="22413">MRRELIAALFFAILALVALLPPVLIELGSYDGGNLEKVESLLSDRQSTIISLGTLFLVLGLSVWSAHLTNKSAEKRESINRRTQAEIKISDFRQAWINDLRDDCARLISIADDDMDPIELREYQYLWTRIQLRLNTADKVHADLVVALKNLTAAMHSKSKIADAQSNIQIEVNSLLKNEWDRLKSDLKKAQDNEVSEP</sequence>
<dbReference type="RefSeq" id="WP_263735062.1">
    <property type="nucleotide sequence ID" value="NZ_JAOWKY010000003.1"/>
</dbReference>
<comment type="caution">
    <text evidence="2">The sequence shown here is derived from an EMBL/GenBank/DDBJ whole genome shotgun (WGS) entry which is preliminary data.</text>
</comment>
<keyword evidence="1" id="KW-0472">Membrane</keyword>
<organism evidence="2 3">
    <name type="scientific">Albidovulum marisflavi</name>
    <dbReference type="NCBI Taxonomy" id="2984159"/>
    <lineage>
        <taxon>Bacteria</taxon>
        <taxon>Pseudomonadati</taxon>
        <taxon>Pseudomonadota</taxon>
        <taxon>Alphaproteobacteria</taxon>
        <taxon>Rhodobacterales</taxon>
        <taxon>Paracoccaceae</taxon>
        <taxon>Albidovulum</taxon>
    </lineage>
</organism>
<feature type="transmembrane region" description="Helical" evidence="1">
    <location>
        <begin position="49"/>
        <end position="68"/>
    </location>
</feature>
<evidence type="ECO:0000313" key="3">
    <source>
        <dbReference type="Proteomes" id="UP001652542"/>
    </source>
</evidence>
<reference evidence="2 3" key="1">
    <citation type="submission" date="2022-10" db="EMBL/GenBank/DDBJ databases">
        <title>Defluviimonas sp. nov., isolated from ocean surface water.</title>
        <authorList>
            <person name="He W."/>
            <person name="Wang L."/>
            <person name="Zhang D.-F."/>
        </authorList>
    </citation>
    <scope>NUCLEOTIDE SEQUENCE [LARGE SCALE GENOMIC DNA]</scope>
    <source>
        <strain evidence="2 3">WL0002</strain>
    </source>
</reference>
<gene>
    <name evidence="2" type="ORF">OEW28_12260</name>
</gene>